<organism evidence="4 5">
    <name type="scientific">Geotoga petraea</name>
    <dbReference type="NCBI Taxonomy" id="28234"/>
    <lineage>
        <taxon>Bacteria</taxon>
        <taxon>Thermotogati</taxon>
        <taxon>Thermotogota</taxon>
        <taxon>Thermotogae</taxon>
        <taxon>Petrotogales</taxon>
        <taxon>Petrotogaceae</taxon>
        <taxon>Geotoga</taxon>
    </lineage>
</organism>
<proteinExistence type="inferred from homology"/>
<dbReference type="GO" id="GO:0046872">
    <property type="term" value="F:metal ion binding"/>
    <property type="evidence" value="ECO:0007669"/>
    <property type="project" value="UniProtKB-KW"/>
</dbReference>
<dbReference type="Proteomes" id="UP000199322">
    <property type="component" value="Unassembled WGS sequence"/>
</dbReference>
<comment type="cofactor">
    <cofactor evidence="2">
        <name>a divalent metal cation</name>
        <dbReference type="ChEBI" id="CHEBI:60240"/>
    </cofactor>
</comment>
<evidence type="ECO:0000313" key="5">
    <source>
        <dbReference type="Proteomes" id="UP000199322"/>
    </source>
</evidence>
<dbReference type="GO" id="GO:0016787">
    <property type="term" value="F:hydrolase activity"/>
    <property type="evidence" value="ECO:0007669"/>
    <property type="project" value="UniProtKB-UniRule"/>
</dbReference>
<sequence>MWMIISDTHDNVEKLKKVKQIVKENDVDTIFHCGDYVAPFSLPYIIIDGVQFFGIYGNNDGEILGLNKKSNGIITHGPKSFEHQGHKIYMMHEPYSLKAAENSSLYDFIFFGHTHEIVTRKSVKSLIINPGEACGYLTGKSTLCILNPENKEYKIIEL</sequence>
<reference evidence="4 5" key="1">
    <citation type="submission" date="2016-10" db="EMBL/GenBank/DDBJ databases">
        <authorList>
            <person name="de Groot N.N."/>
        </authorList>
    </citation>
    <scope>NUCLEOTIDE SEQUENCE [LARGE SCALE GENOMIC DNA]</scope>
    <source>
        <strain evidence="4 5">WG14</strain>
    </source>
</reference>
<protein>
    <recommendedName>
        <fullName evidence="2">Phosphoesterase</fullName>
        <ecNumber evidence="2">3.1.4.-</ecNumber>
    </recommendedName>
</protein>
<dbReference type="Pfam" id="PF12850">
    <property type="entry name" value="Metallophos_2"/>
    <property type="match status" value="1"/>
</dbReference>
<evidence type="ECO:0000256" key="1">
    <source>
        <dbReference type="ARBA" id="ARBA00008950"/>
    </source>
</evidence>
<dbReference type="CDD" id="cd00841">
    <property type="entry name" value="MPP_YfcE"/>
    <property type="match status" value="1"/>
</dbReference>
<dbReference type="InterPro" id="IPR000979">
    <property type="entry name" value="Phosphodiesterase_MJ0936/Vps29"/>
</dbReference>
<dbReference type="EMBL" id="FMYV01000001">
    <property type="protein sequence ID" value="SDC03725.1"/>
    <property type="molecule type" value="Genomic_DNA"/>
</dbReference>
<dbReference type="STRING" id="28234.SAMN04488588_0315"/>
<keyword evidence="2" id="KW-0479">Metal-binding</keyword>
<dbReference type="RefSeq" id="WP_091402181.1">
    <property type="nucleotide sequence ID" value="NZ_FMYV01000001.1"/>
</dbReference>
<dbReference type="InterPro" id="IPR053193">
    <property type="entry name" value="MetalloPDE_YfcE-like"/>
</dbReference>
<dbReference type="EC" id="3.1.4.-" evidence="2"/>
<name>A0A1G6ICK2_9BACT</name>
<feature type="domain" description="Calcineurin-like phosphoesterase" evidence="3">
    <location>
        <begin position="3"/>
        <end position="150"/>
    </location>
</feature>
<accession>A0A1G6ICK2</accession>
<dbReference type="PANTHER" id="PTHR43165:SF1">
    <property type="entry name" value="PHOSPHODIESTERASE MJ0936"/>
    <property type="match status" value="1"/>
</dbReference>
<evidence type="ECO:0000256" key="2">
    <source>
        <dbReference type="RuleBase" id="RU362039"/>
    </source>
</evidence>
<dbReference type="InterPro" id="IPR041802">
    <property type="entry name" value="MPP_YfcE"/>
</dbReference>
<dbReference type="SUPFAM" id="SSF56300">
    <property type="entry name" value="Metallo-dependent phosphatases"/>
    <property type="match status" value="1"/>
</dbReference>
<dbReference type="InterPro" id="IPR029052">
    <property type="entry name" value="Metallo-depent_PP-like"/>
</dbReference>
<dbReference type="Gene3D" id="3.60.21.10">
    <property type="match status" value="1"/>
</dbReference>
<comment type="similarity">
    <text evidence="1 2">Belongs to the metallophosphoesterase superfamily. YfcE family.</text>
</comment>
<dbReference type="InterPro" id="IPR024654">
    <property type="entry name" value="Calcineurin-like_PHP_lpxH"/>
</dbReference>
<gene>
    <name evidence="4" type="ORF">SAMN04488588_0315</name>
</gene>
<dbReference type="AlphaFoldDB" id="A0A1G6ICK2"/>
<evidence type="ECO:0000259" key="3">
    <source>
        <dbReference type="Pfam" id="PF12850"/>
    </source>
</evidence>
<dbReference type="NCBIfam" id="TIGR00040">
    <property type="entry name" value="yfcE"/>
    <property type="match status" value="1"/>
</dbReference>
<dbReference type="PANTHER" id="PTHR43165">
    <property type="entry name" value="METALLOPHOSPHOESTERASE"/>
    <property type="match status" value="1"/>
</dbReference>
<keyword evidence="5" id="KW-1185">Reference proteome</keyword>
<evidence type="ECO:0000313" key="4">
    <source>
        <dbReference type="EMBL" id="SDC03725.1"/>
    </source>
</evidence>